<evidence type="ECO:0000256" key="3">
    <source>
        <dbReference type="ARBA" id="ARBA00023235"/>
    </source>
</evidence>
<evidence type="ECO:0000256" key="5">
    <source>
        <dbReference type="SAM" id="MobiDB-lite"/>
    </source>
</evidence>
<comment type="similarity">
    <text evidence="1">Belongs to the helicase family. RecQ subfamily.</text>
</comment>
<dbReference type="Proteomes" id="UP001159405">
    <property type="component" value="Unassembled WGS sequence"/>
</dbReference>
<accession>A0ABN8QFJ6</accession>
<dbReference type="InterPro" id="IPR011545">
    <property type="entry name" value="DEAD/DEAH_box_helicase_dom"/>
</dbReference>
<keyword evidence="3" id="KW-0413">Isomerase</keyword>
<sequence>MHSVKDAIAYGLQEAQYKDVREHQRKVIKGYCSGKDVFLSAPTGSGKSLTFKVAPYVFDYLEHGERLEVCSVCLVVLPLVALMKDQVASLVGRGISGASVGADCTREQVKEISEGKYSLVFGSHEALLYSHRSIFHGKLRKNLKAVFVDESHCIAKWGMGTKSEEAFRKDYSRLGELRSLVHHYVPFITLTATATETVRRTIIKDLGMDGCLKILGDPSKTNVRYAAVDIDSTNLYGSFSVIIKDVEINQIHATKVLVFCRKKEHVKELFELFSRCLGQKAYYRPTGQEPVDDRTRLFTMYHKKTDKLVKGTTETEFCKENGTVRVVFCTIAFGIGVNVEGINLATGYSRKLVDSIVSKIHDVRSVLDLKDKFAFFSEVHATETWQIICEVLAMSESESESELSGETYAHSRESKGSDTCSSSEGESDSSDIARRRTRKLRVFSSSDEYSSSSD</sequence>
<dbReference type="PANTHER" id="PTHR13710:SF153">
    <property type="entry name" value="RECQ-LIKE DNA HELICASE BLM"/>
    <property type="match status" value="1"/>
</dbReference>
<name>A0ABN8QFJ6_9CNID</name>
<keyword evidence="2" id="KW-0238">DNA-binding</keyword>
<keyword evidence="8" id="KW-1185">Reference proteome</keyword>
<dbReference type="PANTHER" id="PTHR13710">
    <property type="entry name" value="DNA HELICASE RECQ FAMILY MEMBER"/>
    <property type="match status" value="1"/>
</dbReference>
<protein>
    <recommendedName>
        <fullName evidence="6">Helicase ATP-binding domain-containing protein</fullName>
    </recommendedName>
</protein>
<dbReference type="EMBL" id="CALNXK010000126">
    <property type="protein sequence ID" value="CAH3163577.1"/>
    <property type="molecule type" value="Genomic_DNA"/>
</dbReference>
<dbReference type="SMART" id="SM00487">
    <property type="entry name" value="DEXDc"/>
    <property type="match status" value="1"/>
</dbReference>
<reference evidence="7 8" key="1">
    <citation type="submission" date="2022-05" db="EMBL/GenBank/DDBJ databases">
        <authorList>
            <consortium name="Genoscope - CEA"/>
            <person name="William W."/>
        </authorList>
    </citation>
    <scope>NUCLEOTIDE SEQUENCE [LARGE SCALE GENOMIC DNA]</scope>
</reference>
<evidence type="ECO:0000256" key="2">
    <source>
        <dbReference type="ARBA" id="ARBA00023125"/>
    </source>
</evidence>
<dbReference type="Gene3D" id="3.40.50.300">
    <property type="entry name" value="P-loop containing nucleotide triphosphate hydrolases"/>
    <property type="match status" value="2"/>
</dbReference>
<gene>
    <name evidence="7" type="ORF">PLOB_00005917</name>
</gene>
<evidence type="ECO:0000256" key="1">
    <source>
        <dbReference type="ARBA" id="ARBA00005446"/>
    </source>
</evidence>
<evidence type="ECO:0000256" key="4">
    <source>
        <dbReference type="ARBA" id="ARBA00023242"/>
    </source>
</evidence>
<keyword evidence="4" id="KW-0539">Nucleus</keyword>
<evidence type="ECO:0000313" key="8">
    <source>
        <dbReference type="Proteomes" id="UP001159405"/>
    </source>
</evidence>
<evidence type="ECO:0000313" key="7">
    <source>
        <dbReference type="EMBL" id="CAH3163577.1"/>
    </source>
</evidence>
<dbReference type="InterPro" id="IPR027417">
    <property type="entry name" value="P-loop_NTPase"/>
</dbReference>
<proteinExistence type="inferred from homology"/>
<evidence type="ECO:0000259" key="6">
    <source>
        <dbReference type="PROSITE" id="PS51192"/>
    </source>
</evidence>
<comment type="caution">
    <text evidence="7">The sequence shown here is derived from an EMBL/GenBank/DDBJ whole genome shotgun (WGS) entry which is preliminary data.</text>
</comment>
<dbReference type="Pfam" id="PF00270">
    <property type="entry name" value="DEAD"/>
    <property type="match status" value="1"/>
</dbReference>
<organism evidence="7 8">
    <name type="scientific">Porites lobata</name>
    <dbReference type="NCBI Taxonomy" id="104759"/>
    <lineage>
        <taxon>Eukaryota</taxon>
        <taxon>Metazoa</taxon>
        <taxon>Cnidaria</taxon>
        <taxon>Anthozoa</taxon>
        <taxon>Hexacorallia</taxon>
        <taxon>Scleractinia</taxon>
        <taxon>Fungiina</taxon>
        <taxon>Poritidae</taxon>
        <taxon>Porites</taxon>
    </lineage>
</organism>
<feature type="domain" description="Helicase ATP-binding" evidence="6">
    <location>
        <begin position="28"/>
        <end position="212"/>
    </location>
</feature>
<dbReference type="InterPro" id="IPR014001">
    <property type="entry name" value="Helicase_ATP-bd"/>
</dbReference>
<dbReference type="PROSITE" id="PS51192">
    <property type="entry name" value="HELICASE_ATP_BIND_1"/>
    <property type="match status" value="1"/>
</dbReference>
<dbReference type="SUPFAM" id="SSF52540">
    <property type="entry name" value="P-loop containing nucleoside triphosphate hydrolases"/>
    <property type="match status" value="1"/>
</dbReference>
<feature type="region of interest" description="Disordered" evidence="5">
    <location>
        <begin position="402"/>
        <end position="434"/>
    </location>
</feature>